<dbReference type="STRING" id="1210086.GCA_001613105_07898"/>
<reference evidence="1 2" key="1">
    <citation type="submission" date="2018-07" db="EMBL/GenBank/DDBJ databases">
        <title>Genomic Encyclopedia of Type Strains, Phase IV (KMG-IV): sequencing the most valuable type-strain genomes for metagenomic binning, comparative biology and taxonomic classification.</title>
        <authorList>
            <person name="Goeker M."/>
        </authorList>
    </citation>
    <scope>NUCLEOTIDE SEQUENCE [LARGE SCALE GENOMIC DNA]</scope>
    <source>
        <strain evidence="1 2">DSM 44290</strain>
    </source>
</reference>
<gene>
    <name evidence="1" type="ORF">DFR76_103544</name>
</gene>
<evidence type="ECO:0000313" key="1">
    <source>
        <dbReference type="EMBL" id="RDI67473.1"/>
    </source>
</evidence>
<dbReference type="AlphaFoldDB" id="A0A370I9T0"/>
<dbReference type="EMBL" id="QQBC01000003">
    <property type="protein sequence ID" value="RDI67473.1"/>
    <property type="molecule type" value="Genomic_DNA"/>
</dbReference>
<dbReference type="Proteomes" id="UP000254869">
    <property type="component" value="Unassembled WGS sequence"/>
</dbReference>
<organism evidence="1 2">
    <name type="scientific">Nocardia pseudobrasiliensis</name>
    <dbReference type="NCBI Taxonomy" id="45979"/>
    <lineage>
        <taxon>Bacteria</taxon>
        <taxon>Bacillati</taxon>
        <taxon>Actinomycetota</taxon>
        <taxon>Actinomycetes</taxon>
        <taxon>Mycobacteriales</taxon>
        <taxon>Nocardiaceae</taxon>
        <taxon>Nocardia</taxon>
    </lineage>
</organism>
<accession>A0A370I9T0</accession>
<comment type="caution">
    <text evidence="1">The sequence shown here is derived from an EMBL/GenBank/DDBJ whole genome shotgun (WGS) entry which is preliminary data.</text>
</comment>
<protein>
    <submittedName>
        <fullName evidence="1">Uncharacterized protein</fullName>
    </submittedName>
</protein>
<name>A0A370I9T0_9NOCA</name>
<keyword evidence="2" id="KW-1185">Reference proteome</keyword>
<sequence length="33" mass="3955">MLENIRHFEAPVGNVRYMLLLHNASKAALRFRW</sequence>
<evidence type="ECO:0000313" key="2">
    <source>
        <dbReference type="Proteomes" id="UP000254869"/>
    </source>
</evidence>
<proteinExistence type="predicted"/>